<feature type="binding site" evidence="7">
    <location>
        <position position="239"/>
    </location>
    <ligand>
        <name>Zn(2+)</name>
        <dbReference type="ChEBI" id="CHEBI:29105"/>
        <label>1</label>
    </ligand>
</feature>
<evidence type="ECO:0000256" key="4">
    <source>
        <dbReference type="ARBA" id="ARBA00022801"/>
    </source>
</evidence>
<proteinExistence type="inferred from homology"/>
<dbReference type="GO" id="GO:0046872">
    <property type="term" value="F:metal ion binding"/>
    <property type="evidence" value="ECO:0007669"/>
    <property type="project" value="UniProtKB-KW"/>
</dbReference>
<dbReference type="PROSITE" id="PS00759">
    <property type="entry name" value="ARGE_DAPE_CPG2_2"/>
    <property type="match status" value="1"/>
</dbReference>
<evidence type="ECO:0000256" key="1">
    <source>
        <dbReference type="ARBA" id="ARBA00006247"/>
    </source>
</evidence>
<dbReference type="InterPro" id="IPR002933">
    <property type="entry name" value="Peptidase_M20"/>
</dbReference>
<dbReference type="OrthoDB" id="3064516at2759"/>
<dbReference type="Proteomes" id="UP000383932">
    <property type="component" value="Unassembled WGS sequence"/>
</dbReference>
<feature type="binding site" evidence="7">
    <location>
        <position position="204"/>
    </location>
    <ligand>
        <name>Zn(2+)</name>
        <dbReference type="ChEBI" id="CHEBI:29105"/>
        <label>2</label>
    </ligand>
</feature>
<evidence type="ECO:0000256" key="5">
    <source>
        <dbReference type="ARBA" id="ARBA00022833"/>
    </source>
</evidence>
<dbReference type="PIRSF" id="PIRSF037217">
    <property type="entry name" value="Carboxypeptidase_S"/>
    <property type="match status" value="1"/>
</dbReference>
<dbReference type="PANTHER" id="PTHR45962">
    <property type="entry name" value="N-FATTY-ACYL-AMINO ACID SYNTHASE/HYDROLASE PM20D1"/>
    <property type="match status" value="1"/>
</dbReference>
<dbReference type="SUPFAM" id="SSF53187">
    <property type="entry name" value="Zn-dependent exopeptidases"/>
    <property type="match status" value="1"/>
</dbReference>
<feature type="binding site" evidence="7">
    <location>
        <position position="204"/>
    </location>
    <ligand>
        <name>Zn(2+)</name>
        <dbReference type="ChEBI" id="CHEBI:29105"/>
        <label>1</label>
    </ligand>
</feature>
<dbReference type="InterPro" id="IPR036264">
    <property type="entry name" value="Bact_exopeptidase_dim_dom"/>
</dbReference>
<dbReference type="InterPro" id="IPR001261">
    <property type="entry name" value="ArgE/DapE_CS"/>
</dbReference>
<keyword evidence="3 7" id="KW-0479">Metal-binding</keyword>
<evidence type="ECO:0000313" key="9">
    <source>
        <dbReference type="EMBL" id="KAB5593322.1"/>
    </source>
</evidence>
<dbReference type="Pfam" id="PF07687">
    <property type="entry name" value="M20_dimer"/>
    <property type="match status" value="1"/>
</dbReference>
<keyword evidence="9" id="KW-0121">Carboxypeptidase</keyword>
<evidence type="ECO:0000256" key="6">
    <source>
        <dbReference type="PIRSR" id="PIRSR037217-1"/>
    </source>
</evidence>
<dbReference type="PROSITE" id="PS00758">
    <property type="entry name" value="ARGE_DAPE_CPG2_1"/>
    <property type="match status" value="1"/>
</dbReference>
<evidence type="ECO:0000256" key="2">
    <source>
        <dbReference type="ARBA" id="ARBA00022670"/>
    </source>
</evidence>
<feature type="active site" evidence="6">
    <location>
        <position position="171"/>
    </location>
</feature>
<organism evidence="9 10">
    <name type="scientific">Ceratobasidium theobromae</name>
    <dbReference type="NCBI Taxonomy" id="1582974"/>
    <lineage>
        <taxon>Eukaryota</taxon>
        <taxon>Fungi</taxon>
        <taxon>Dikarya</taxon>
        <taxon>Basidiomycota</taxon>
        <taxon>Agaricomycotina</taxon>
        <taxon>Agaricomycetes</taxon>
        <taxon>Cantharellales</taxon>
        <taxon>Ceratobasidiaceae</taxon>
        <taxon>Ceratobasidium</taxon>
    </lineage>
</organism>
<dbReference type="PANTHER" id="PTHR45962:SF1">
    <property type="entry name" value="N-FATTY-ACYL-AMINO ACID SYNTHASE_HYDROLASE PM20D1"/>
    <property type="match status" value="1"/>
</dbReference>
<dbReference type="GO" id="GO:0004181">
    <property type="term" value="F:metallocarboxypeptidase activity"/>
    <property type="evidence" value="ECO:0007669"/>
    <property type="project" value="InterPro"/>
</dbReference>
<evidence type="ECO:0000313" key="10">
    <source>
        <dbReference type="Proteomes" id="UP000383932"/>
    </source>
</evidence>
<dbReference type="Gene3D" id="3.40.630.10">
    <property type="entry name" value="Zn peptidases"/>
    <property type="match status" value="1"/>
</dbReference>
<comment type="similarity">
    <text evidence="1">Belongs to the peptidase M20A family.</text>
</comment>
<gene>
    <name evidence="9" type="ORF">CTheo_3240</name>
</gene>
<dbReference type="InterPro" id="IPR011650">
    <property type="entry name" value="Peptidase_M20_dimer"/>
</dbReference>
<keyword evidence="2" id="KW-0645">Protease</keyword>
<dbReference type="CDD" id="cd05674">
    <property type="entry name" value="M20_yscS"/>
    <property type="match status" value="1"/>
</dbReference>
<feature type="binding site" evidence="7">
    <location>
        <position position="552"/>
    </location>
    <ligand>
        <name>Zn(2+)</name>
        <dbReference type="ChEBI" id="CHEBI:29105"/>
        <label>1</label>
    </ligand>
</feature>
<dbReference type="AlphaFoldDB" id="A0A5N5QNG3"/>
<dbReference type="SUPFAM" id="SSF55031">
    <property type="entry name" value="Bacterial exopeptidase dimerisation domain"/>
    <property type="match status" value="1"/>
</dbReference>
<reference evidence="9 10" key="1">
    <citation type="journal article" date="2019" name="Fungal Biol. Biotechnol.">
        <title>Draft genome sequence of fastidious pathogen Ceratobasidium theobromae, which causes vascular-streak dieback in Theobroma cacao.</title>
        <authorList>
            <person name="Ali S.S."/>
            <person name="Asman A."/>
            <person name="Shao J."/>
            <person name="Firmansyah A.P."/>
            <person name="Susilo A.W."/>
            <person name="Rosmana A."/>
            <person name="McMahon P."/>
            <person name="Junaid M."/>
            <person name="Guest D."/>
            <person name="Kheng T.Y."/>
            <person name="Meinhardt L.W."/>
            <person name="Bailey B.A."/>
        </authorList>
    </citation>
    <scope>NUCLEOTIDE SEQUENCE [LARGE SCALE GENOMIC DNA]</scope>
    <source>
        <strain evidence="9 10">CT2</strain>
    </source>
</reference>
<dbReference type="InterPro" id="IPR047177">
    <property type="entry name" value="Pept_M20A"/>
</dbReference>
<evidence type="ECO:0000256" key="7">
    <source>
        <dbReference type="PIRSR" id="PIRSR037217-2"/>
    </source>
</evidence>
<protein>
    <submittedName>
        <fullName evidence="9">Gly-Xaa carboxypeptidase</fullName>
    </submittedName>
</protein>
<feature type="active site" description="Proton acceptor" evidence="6">
    <location>
        <position position="238"/>
    </location>
</feature>
<dbReference type="Pfam" id="PF01546">
    <property type="entry name" value="Peptidase_M20"/>
    <property type="match status" value="1"/>
</dbReference>
<keyword evidence="5 7" id="KW-0862">Zinc</keyword>
<dbReference type="GO" id="GO:0051603">
    <property type="term" value="P:proteolysis involved in protein catabolic process"/>
    <property type="evidence" value="ECO:0007669"/>
    <property type="project" value="TreeGrafter"/>
</dbReference>
<feature type="binding site" evidence="7">
    <location>
        <position position="267"/>
    </location>
    <ligand>
        <name>Zn(2+)</name>
        <dbReference type="ChEBI" id="CHEBI:29105"/>
        <label>2</label>
    </ligand>
</feature>
<feature type="binding site" evidence="7">
    <location>
        <position position="169"/>
    </location>
    <ligand>
        <name>Zn(2+)</name>
        <dbReference type="ChEBI" id="CHEBI:29105"/>
        <label>2</label>
    </ligand>
</feature>
<evidence type="ECO:0000259" key="8">
    <source>
        <dbReference type="Pfam" id="PF07687"/>
    </source>
</evidence>
<dbReference type="InterPro" id="IPR017141">
    <property type="entry name" value="Pept_M20_carboxypep"/>
</dbReference>
<name>A0A5N5QNG3_9AGAM</name>
<feature type="domain" description="Peptidase M20 dimerisation" evidence="8">
    <location>
        <begin position="288"/>
        <end position="424"/>
    </location>
</feature>
<dbReference type="GO" id="GO:0000328">
    <property type="term" value="C:fungal-type vacuole lumen"/>
    <property type="evidence" value="ECO:0007669"/>
    <property type="project" value="TreeGrafter"/>
</dbReference>
<sequence>MSLPYANEKSGTSSIPIAARRTPKAHMSKFLAAAFITSAALYCCRNKVANGLEEVFLTPLAPEPKDYCQQVEPYDASKWTSVYDEKGFEAKAAEWLGGSVRIATESFDVMGDIGEDDRWLVFEKFHKYLEKQFPKVHESLKLEKVNTYGLLYTWEGSDSSLKPLLLMGHQDVVPVDRQTVDQWKQPPFSGYYDGTYVWGRGSSDDKSGLIGILATVESLLEGDFKPTRTVVLSFGFDEEVGGLRGAQHLAERVHEIYGKDGIAMVVDEGDTAGSVVTDKGFSLARPAVGEKGYLDVHIEVKSPGGHSSVPPAHTSIGMLSQIIVALENDPYPVRLNRSSPMYNLLQCEAAYAPPEALAPRFRNAVRRSLISDRALEFVTEVMSMNSVWRAFVGTTQATDVIHGGVKANALPEQATVLINHRIAIERRDVQKHVASKLVHWGKEFNLSVEAFGHDVSGGKAPFYGSIKATAADTELDVAPISPHDSKSKPWVVLSSSIRGAHRDSKSDRIEGDIIVSPALMSGNTDTRFYWGLTKHIFRYNHHFDTDLNNGAHTINEAYKATGFVDMIKFFTTLIVNADRPEAL</sequence>
<dbReference type="EMBL" id="SSOP01000040">
    <property type="protein sequence ID" value="KAB5593322.1"/>
    <property type="molecule type" value="Genomic_DNA"/>
</dbReference>
<dbReference type="Gene3D" id="3.30.70.360">
    <property type="match status" value="1"/>
</dbReference>
<keyword evidence="4" id="KW-0378">Hydrolase</keyword>
<keyword evidence="10" id="KW-1185">Reference proteome</keyword>
<comment type="caution">
    <text evidence="9">The sequence shown here is derived from an EMBL/GenBank/DDBJ whole genome shotgun (WGS) entry which is preliminary data.</text>
</comment>
<evidence type="ECO:0000256" key="3">
    <source>
        <dbReference type="ARBA" id="ARBA00022723"/>
    </source>
</evidence>
<accession>A0A5N5QNG3</accession>
<dbReference type="FunFam" id="3.40.630.10:FF:000027">
    <property type="entry name" value="N-fatty-acyl-amino acid synthase/hydrolase PM20D1"/>
    <property type="match status" value="1"/>
</dbReference>